<feature type="transmembrane region" description="Helical" evidence="6">
    <location>
        <begin position="58"/>
        <end position="78"/>
    </location>
</feature>
<comment type="subcellular location">
    <subcellularLocation>
        <location evidence="1">Cell membrane</location>
        <topology evidence="1">Multi-pass membrane protein</topology>
    </subcellularLocation>
</comment>
<evidence type="ECO:0000256" key="1">
    <source>
        <dbReference type="ARBA" id="ARBA00004651"/>
    </source>
</evidence>
<dbReference type="PANTHER" id="PTHR30482:SF20">
    <property type="entry name" value="HIGH-AFFINITY BRANCHED-CHAIN AMINO ACID TRANSPORT SYSTEM PERMEASE PROTEIN LIVM"/>
    <property type="match status" value="1"/>
</dbReference>
<dbReference type="CDD" id="cd06581">
    <property type="entry name" value="TM_PBP1_LivM_like"/>
    <property type="match status" value="1"/>
</dbReference>
<dbReference type="Pfam" id="PF02653">
    <property type="entry name" value="BPD_transp_2"/>
    <property type="match status" value="1"/>
</dbReference>
<keyword evidence="4 6" id="KW-1133">Transmembrane helix</keyword>
<keyword evidence="3 6" id="KW-0812">Transmembrane</keyword>
<sequence>MPYLTHLFVYIATYIILAIGLNLSIGFTGLLNLGHVAFLGIGAYTSALLTLAGVPFPLAFLAAGIFAALFAPLLMYLTKNVRGDYLALSTLGFGLVAHAVFLNWISLTHGPLGIPGIPRPDIFGFVVSSRIEFFLFTVTIAGIVLFIIWLLTSSRYGTLLGAIRDDELAVAMLGKNVMRLKIQSLAIAAFLAGIAGSLSAHYITYIDPTAYDIPEIIFIVSVVIVGGLASLRGTVVATILLVLLPEALRFVDLPSSVLGPSRQLLYAVFLLLILLYRPRGLFGTVELE</sequence>
<dbReference type="AlphaFoldDB" id="A0A2M8LEM8"/>
<evidence type="ECO:0000256" key="4">
    <source>
        <dbReference type="ARBA" id="ARBA00022989"/>
    </source>
</evidence>
<evidence type="ECO:0000256" key="3">
    <source>
        <dbReference type="ARBA" id="ARBA00022692"/>
    </source>
</evidence>
<feature type="transmembrane region" description="Helical" evidence="6">
    <location>
        <begin position="264"/>
        <end position="282"/>
    </location>
</feature>
<dbReference type="GO" id="GO:0005886">
    <property type="term" value="C:plasma membrane"/>
    <property type="evidence" value="ECO:0007669"/>
    <property type="project" value="UniProtKB-SubCell"/>
</dbReference>
<proteinExistence type="predicted"/>
<evidence type="ECO:0000256" key="6">
    <source>
        <dbReference type="SAM" id="Phobius"/>
    </source>
</evidence>
<dbReference type="GO" id="GO:0015658">
    <property type="term" value="F:branched-chain amino acid transmembrane transporter activity"/>
    <property type="evidence" value="ECO:0007669"/>
    <property type="project" value="InterPro"/>
</dbReference>
<feature type="transmembrane region" description="Helical" evidence="6">
    <location>
        <begin position="85"/>
        <end position="105"/>
    </location>
</feature>
<gene>
    <name evidence="7" type="ORF">COV04_01995</name>
</gene>
<keyword evidence="2" id="KW-1003">Cell membrane</keyword>
<protein>
    <submittedName>
        <fullName evidence="7">Branched-chain amino acid ABC transporter permease</fullName>
    </submittedName>
</protein>
<accession>A0A2M8LEM8</accession>
<dbReference type="InterPro" id="IPR001851">
    <property type="entry name" value="ABC_transp_permease"/>
</dbReference>
<feature type="transmembrane region" description="Helical" evidence="6">
    <location>
        <begin position="185"/>
        <end position="204"/>
    </location>
</feature>
<name>A0A2M8LEM8_9BACT</name>
<evidence type="ECO:0000313" key="8">
    <source>
        <dbReference type="Proteomes" id="UP000231152"/>
    </source>
</evidence>
<keyword evidence="5 6" id="KW-0472">Membrane</keyword>
<evidence type="ECO:0000256" key="2">
    <source>
        <dbReference type="ARBA" id="ARBA00022475"/>
    </source>
</evidence>
<comment type="caution">
    <text evidence="7">The sequence shown here is derived from an EMBL/GenBank/DDBJ whole genome shotgun (WGS) entry which is preliminary data.</text>
</comment>
<dbReference type="EMBL" id="PFET01000008">
    <property type="protein sequence ID" value="PJE75908.1"/>
    <property type="molecule type" value="Genomic_DNA"/>
</dbReference>
<reference evidence="7 8" key="1">
    <citation type="submission" date="2017-09" db="EMBL/GenBank/DDBJ databases">
        <title>Depth-based differentiation of microbial function through sediment-hosted aquifers and enrichment of novel symbionts in the deep terrestrial subsurface.</title>
        <authorList>
            <person name="Probst A.J."/>
            <person name="Ladd B."/>
            <person name="Jarett J.K."/>
            <person name="Geller-Mcgrath D.E."/>
            <person name="Sieber C.M."/>
            <person name="Emerson J.B."/>
            <person name="Anantharaman K."/>
            <person name="Thomas B.C."/>
            <person name="Malmstrom R."/>
            <person name="Stieglmeier M."/>
            <person name="Klingl A."/>
            <person name="Woyke T."/>
            <person name="Ryan C.M."/>
            <person name="Banfield J.F."/>
        </authorList>
    </citation>
    <scope>NUCLEOTIDE SEQUENCE [LARGE SCALE GENOMIC DNA]</scope>
    <source>
        <strain evidence="7">CG10_big_fil_rev_8_21_14_0_10_48_11</strain>
    </source>
</reference>
<dbReference type="InterPro" id="IPR043428">
    <property type="entry name" value="LivM-like"/>
</dbReference>
<feature type="transmembrane region" description="Helical" evidence="6">
    <location>
        <begin position="216"/>
        <end position="244"/>
    </location>
</feature>
<feature type="transmembrane region" description="Helical" evidence="6">
    <location>
        <begin position="133"/>
        <end position="151"/>
    </location>
</feature>
<dbReference type="Proteomes" id="UP000231152">
    <property type="component" value="Unassembled WGS sequence"/>
</dbReference>
<organism evidence="7 8">
    <name type="scientific">Candidatus Uhrbacteria bacterium CG10_big_fil_rev_8_21_14_0_10_48_11</name>
    <dbReference type="NCBI Taxonomy" id="1975037"/>
    <lineage>
        <taxon>Bacteria</taxon>
        <taxon>Candidatus Uhriibacteriota</taxon>
    </lineage>
</organism>
<evidence type="ECO:0000313" key="7">
    <source>
        <dbReference type="EMBL" id="PJE75908.1"/>
    </source>
</evidence>
<dbReference type="PANTHER" id="PTHR30482">
    <property type="entry name" value="HIGH-AFFINITY BRANCHED-CHAIN AMINO ACID TRANSPORT SYSTEM PERMEASE"/>
    <property type="match status" value="1"/>
</dbReference>
<evidence type="ECO:0000256" key="5">
    <source>
        <dbReference type="ARBA" id="ARBA00023136"/>
    </source>
</evidence>
<feature type="transmembrane region" description="Helical" evidence="6">
    <location>
        <begin position="6"/>
        <end position="23"/>
    </location>
</feature>